<proteinExistence type="predicted"/>
<dbReference type="InterPro" id="IPR055979">
    <property type="entry name" value="DUF7557"/>
</dbReference>
<dbReference type="Pfam" id="PF24434">
    <property type="entry name" value="DUF7557"/>
    <property type="match status" value="1"/>
</dbReference>
<evidence type="ECO:0000313" key="2">
    <source>
        <dbReference type="Proteomes" id="UP001301797"/>
    </source>
</evidence>
<name>A0AA97FA69_9EURY</name>
<gene>
    <name evidence="1" type="ORF">F1737_00270</name>
</gene>
<sequence length="78" mass="8752">MSGVTSIRISTDMRDILSNLKVHQKESYEDVIKRLVEMAVDDEPLSEATIKATEESLADIKAGRVFTLEEVAEELDLK</sequence>
<accession>A0AA97FA69</accession>
<keyword evidence="2" id="KW-1185">Reference proteome</keyword>
<evidence type="ECO:0000313" key="1">
    <source>
        <dbReference type="EMBL" id="WOF15219.1"/>
    </source>
</evidence>
<dbReference type="AlphaFoldDB" id="A0AA97FA69"/>
<reference evidence="1 2" key="1">
    <citation type="submission" date="2019-09" db="EMBL/GenBank/DDBJ databases">
        <title>The complete genome of Methanoplanus sp. FWC-SCC4.</title>
        <authorList>
            <person name="Chen S.-C."/>
            <person name="Zhou Y.-Z."/>
            <person name="Lai M.-C."/>
        </authorList>
    </citation>
    <scope>NUCLEOTIDE SEQUENCE [LARGE SCALE GENOMIC DNA]</scope>
    <source>
        <strain evidence="1 2">FWC-SCC4</strain>
    </source>
</reference>
<protein>
    <submittedName>
        <fullName evidence="1">Uncharacterized protein</fullName>
    </submittedName>
</protein>
<organism evidence="1 2">
    <name type="scientific">Methanochimaera problematica</name>
    <dbReference type="NCBI Taxonomy" id="2609417"/>
    <lineage>
        <taxon>Archaea</taxon>
        <taxon>Methanobacteriati</taxon>
        <taxon>Methanobacteriota</taxon>
        <taxon>Stenosarchaea group</taxon>
        <taxon>Methanomicrobia</taxon>
        <taxon>Methanomicrobiales</taxon>
        <taxon>Methanomicrobiaceae</taxon>
        <taxon>Methanochimaera</taxon>
    </lineage>
</organism>
<dbReference type="Proteomes" id="UP001301797">
    <property type="component" value="Chromosome"/>
</dbReference>
<dbReference type="EMBL" id="CP043875">
    <property type="protein sequence ID" value="WOF15219.1"/>
    <property type="molecule type" value="Genomic_DNA"/>
</dbReference>
<dbReference type="KEGG" id="mefw:F1737_00270"/>